<name>A0AAE8NH79_BURCE</name>
<sequence length="64" mass="7086">MSLTVNTIDDRADGCKFAINLIPYTVEVTTLSHVKAGDKVDLEVDMIARHVERMLSTSQGVHQD</sequence>
<comment type="caution">
    <text evidence="11">The sequence shown here is derived from an EMBL/GenBank/DDBJ whole genome shotgun (WGS) entry which is preliminary data.</text>
</comment>
<evidence type="ECO:0000256" key="7">
    <source>
        <dbReference type="ARBA" id="ARBA00022679"/>
    </source>
</evidence>
<dbReference type="GO" id="GO:0004746">
    <property type="term" value="F:riboflavin synthase activity"/>
    <property type="evidence" value="ECO:0007669"/>
    <property type="project" value="UniProtKB-EC"/>
</dbReference>
<comment type="catalytic activity">
    <reaction evidence="1">
        <text>2 6,7-dimethyl-8-(1-D-ribityl)lumazine + H(+) = 5-amino-6-(D-ribitylamino)uracil + riboflavin</text>
        <dbReference type="Rhea" id="RHEA:20772"/>
        <dbReference type="ChEBI" id="CHEBI:15378"/>
        <dbReference type="ChEBI" id="CHEBI:15934"/>
        <dbReference type="ChEBI" id="CHEBI:57986"/>
        <dbReference type="ChEBI" id="CHEBI:58201"/>
        <dbReference type="EC" id="2.5.1.9"/>
    </reaction>
</comment>
<dbReference type="RefSeq" id="WP_373925415.1">
    <property type="nucleotide sequence ID" value="NZ_CADEUP010000001.1"/>
</dbReference>
<dbReference type="Gene3D" id="2.40.30.20">
    <property type="match status" value="1"/>
</dbReference>
<dbReference type="SUPFAM" id="SSF63380">
    <property type="entry name" value="Riboflavin synthase domain-like"/>
    <property type="match status" value="1"/>
</dbReference>
<evidence type="ECO:0000256" key="2">
    <source>
        <dbReference type="ARBA" id="ARBA00002803"/>
    </source>
</evidence>
<evidence type="ECO:0000256" key="3">
    <source>
        <dbReference type="ARBA" id="ARBA00004887"/>
    </source>
</evidence>
<keyword evidence="8" id="KW-0677">Repeat</keyword>
<dbReference type="EC" id="2.5.1.9" evidence="4"/>
<dbReference type="Proteomes" id="UP000250416">
    <property type="component" value="Unassembled WGS sequence"/>
</dbReference>
<evidence type="ECO:0000259" key="10">
    <source>
        <dbReference type="PROSITE" id="PS51177"/>
    </source>
</evidence>
<comment type="pathway">
    <text evidence="3">Cofactor biosynthesis; riboflavin biosynthesis; riboflavin from 2-hydroxy-3-oxobutyl phosphate and 5-amino-6-(D-ribitylamino)uracil: step 2/2.</text>
</comment>
<dbReference type="GO" id="GO:0009231">
    <property type="term" value="P:riboflavin biosynthetic process"/>
    <property type="evidence" value="ECO:0007669"/>
    <property type="project" value="UniProtKB-KW"/>
</dbReference>
<evidence type="ECO:0000256" key="6">
    <source>
        <dbReference type="ARBA" id="ARBA00022619"/>
    </source>
</evidence>
<accession>A0AAE8NH79</accession>
<evidence type="ECO:0000256" key="8">
    <source>
        <dbReference type="ARBA" id="ARBA00022737"/>
    </source>
</evidence>
<comment type="function">
    <text evidence="2">Catalyzes the dismutation of two molecules of 6,7-dimethyl-8-ribityllumazine, resulting in the formation of riboflavin and 5-amino-6-(D-ribitylamino)uracil.</text>
</comment>
<reference evidence="11 12" key="1">
    <citation type="submission" date="2018-06" db="EMBL/GenBank/DDBJ databases">
        <authorList>
            <consortium name="Pathogen Informatics"/>
            <person name="Doyle S."/>
        </authorList>
    </citation>
    <scope>NUCLEOTIDE SEQUENCE [LARGE SCALE GENOMIC DNA]</scope>
    <source>
        <strain evidence="11 12">NCTC10661</strain>
    </source>
</reference>
<evidence type="ECO:0000313" key="11">
    <source>
        <dbReference type="EMBL" id="SPV21362.1"/>
    </source>
</evidence>
<evidence type="ECO:0000313" key="12">
    <source>
        <dbReference type="Proteomes" id="UP000250416"/>
    </source>
</evidence>
<evidence type="ECO:0000256" key="9">
    <source>
        <dbReference type="PROSITE-ProRule" id="PRU00524"/>
    </source>
</evidence>
<organism evidence="11 12">
    <name type="scientific">Burkholderia cepacia</name>
    <name type="common">Pseudomonas cepacia</name>
    <dbReference type="NCBI Taxonomy" id="292"/>
    <lineage>
        <taxon>Bacteria</taxon>
        <taxon>Pseudomonadati</taxon>
        <taxon>Pseudomonadota</taxon>
        <taxon>Betaproteobacteria</taxon>
        <taxon>Burkholderiales</taxon>
        <taxon>Burkholderiaceae</taxon>
        <taxon>Burkholderia</taxon>
        <taxon>Burkholderia cepacia complex</taxon>
    </lineage>
</organism>
<evidence type="ECO:0000256" key="1">
    <source>
        <dbReference type="ARBA" id="ARBA00000968"/>
    </source>
</evidence>
<evidence type="ECO:0000256" key="5">
    <source>
        <dbReference type="ARBA" id="ARBA00013950"/>
    </source>
</evidence>
<dbReference type="Pfam" id="PF00677">
    <property type="entry name" value="Lum_binding"/>
    <property type="match status" value="1"/>
</dbReference>
<dbReference type="EMBL" id="UARD01000024">
    <property type="protein sequence ID" value="SPV21362.1"/>
    <property type="molecule type" value="Genomic_DNA"/>
</dbReference>
<dbReference type="InterPro" id="IPR026017">
    <property type="entry name" value="Lumazine-bd_dom"/>
</dbReference>
<gene>
    <name evidence="11" type="ORF">NCTC10661_04505</name>
</gene>
<feature type="domain" description="Lumazine-binding" evidence="10">
    <location>
        <begin position="1"/>
        <end position="55"/>
    </location>
</feature>
<evidence type="ECO:0000256" key="4">
    <source>
        <dbReference type="ARBA" id="ARBA00012827"/>
    </source>
</evidence>
<dbReference type="PROSITE" id="PS51177">
    <property type="entry name" value="LUMAZINE_BIND"/>
    <property type="match status" value="1"/>
</dbReference>
<feature type="repeat" description="Lumazine-binding" evidence="9">
    <location>
        <begin position="1"/>
        <end position="55"/>
    </location>
</feature>
<dbReference type="PANTHER" id="PTHR21098:SF12">
    <property type="entry name" value="RIBOFLAVIN SYNTHASE"/>
    <property type="match status" value="1"/>
</dbReference>
<dbReference type="InterPro" id="IPR001783">
    <property type="entry name" value="Lumazine-bd"/>
</dbReference>
<dbReference type="InterPro" id="IPR017938">
    <property type="entry name" value="Riboflavin_synthase-like_b-brl"/>
</dbReference>
<protein>
    <recommendedName>
        <fullName evidence="5">Riboflavin synthase</fullName>
        <ecNumber evidence="4">2.5.1.9</ecNumber>
    </recommendedName>
</protein>
<dbReference type="AlphaFoldDB" id="A0AAE8NH79"/>
<dbReference type="InterPro" id="IPR023366">
    <property type="entry name" value="ATP_synth_asu-like_sf"/>
</dbReference>
<keyword evidence="6" id="KW-0686">Riboflavin biosynthesis</keyword>
<proteinExistence type="predicted"/>
<keyword evidence="7 11" id="KW-0808">Transferase</keyword>
<dbReference type="PANTHER" id="PTHR21098">
    <property type="entry name" value="RIBOFLAVIN SYNTHASE ALPHA CHAIN"/>
    <property type="match status" value="1"/>
</dbReference>